<accession>A0A2G5B168</accession>
<name>A0A2G5B168_COERN</name>
<evidence type="ECO:0000313" key="2">
    <source>
        <dbReference type="Proteomes" id="UP000242474"/>
    </source>
</evidence>
<protein>
    <submittedName>
        <fullName evidence="1">Uncharacterized protein</fullName>
    </submittedName>
</protein>
<evidence type="ECO:0000313" key="1">
    <source>
        <dbReference type="EMBL" id="PIA12749.1"/>
    </source>
</evidence>
<dbReference type="AlphaFoldDB" id="A0A2G5B168"/>
<reference evidence="1 2" key="1">
    <citation type="journal article" date="2015" name="Genome Biol. Evol.">
        <title>Phylogenomic analyses indicate that early fungi evolved digesting cell walls of algal ancestors of land plants.</title>
        <authorList>
            <person name="Chang Y."/>
            <person name="Wang S."/>
            <person name="Sekimoto S."/>
            <person name="Aerts A.L."/>
            <person name="Choi C."/>
            <person name="Clum A."/>
            <person name="LaButti K.M."/>
            <person name="Lindquist E.A."/>
            <person name="Yee Ngan C."/>
            <person name="Ohm R.A."/>
            <person name="Salamov A.A."/>
            <person name="Grigoriev I.V."/>
            <person name="Spatafora J.W."/>
            <person name="Berbee M.L."/>
        </authorList>
    </citation>
    <scope>NUCLEOTIDE SEQUENCE [LARGE SCALE GENOMIC DNA]</scope>
    <source>
        <strain evidence="1 2">NRRL 1564</strain>
    </source>
</reference>
<dbReference type="Proteomes" id="UP000242474">
    <property type="component" value="Unassembled WGS sequence"/>
</dbReference>
<keyword evidence="2" id="KW-1185">Reference proteome</keyword>
<proteinExistence type="predicted"/>
<sequence>MAIYVVKFITKNIVTYTVYFANMIPGLVDQFIDRIKPMLNDKGILDNMYNIKTDLENHANLENVIPSISYTIFIYLEAYYIELPESLIETPEAIFYALTNVIPKSFRLPERERNKQEEQFHYRVFRL</sequence>
<gene>
    <name evidence="1" type="ORF">COEREDRAFT_90085</name>
</gene>
<dbReference type="EMBL" id="KZ303578">
    <property type="protein sequence ID" value="PIA12749.1"/>
    <property type="molecule type" value="Genomic_DNA"/>
</dbReference>
<organism evidence="1 2">
    <name type="scientific">Coemansia reversa (strain ATCC 12441 / NRRL 1564)</name>
    <dbReference type="NCBI Taxonomy" id="763665"/>
    <lineage>
        <taxon>Eukaryota</taxon>
        <taxon>Fungi</taxon>
        <taxon>Fungi incertae sedis</taxon>
        <taxon>Zoopagomycota</taxon>
        <taxon>Kickxellomycotina</taxon>
        <taxon>Kickxellomycetes</taxon>
        <taxon>Kickxellales</taxon>
        <taxon>Kickxellaceae</taxon>
        <taxon>Coemansia</taxon>
    </lineage>
</organism>